<keyword evidence="2" id="KW-0547">Nucleotide-binding</keyword>
<comment type="similarity">
    <text evidence="1">Belongs to the GSP E family.</text>
</comment>
<dbReference type="SUPFAM" id="SSF160246">
    <property type="entry name" value="EspE N-terminal domain-like"/>
    <property type="match status" value="1"/>
</dbReference>
<keyword evidence="3" id="KW-0067">ATP-binding</keyword>
<dbReference type="Pfam" id="PF05157">
    <property type="entry name" value="MshEN"/>
    <property type="match status" value="1"/>
</dbReference>
<evidence type="ECO:0000256" key="1">
    <source>
        <dbReference type="ARBA" id="ARBA00006611"/>
    </source>
</evidence>
<evidence type="ECO:0000256" key="3">
    <source>
        <dbReference type="ARBA" id="ARBA00022840"/>
    </source>
</evidence>
<dbReference type="PANTHER" id="PTHR30258:SF2">
    <property type="entry name" value="COMG OPERON PROTEIN 1"/>
    <property type="match status" value="1"/>
</dbReference>
<dbReference type="FunFam" id="3.40.50.300:FF:000398">
    <property type="entry name" value="Type IV pilus assembly ATPase PilB"/>
    <property type="match status" value="1"/>
</dbReference>
<evidence type="ECO:0000256" key="2">
    <source>
        <dbReference type="ARBA" id="ARBA00022741"/>
    </source>
</evidence>
<dbReference type="EMBL" id="QRZM01000007">
    <property type="protein sequence ID" value="RGV74513.1"/>
    <property type="molecule type" value="Genomic_DNA"/>
</dbReference>
<evidence type="ECO:0000259" key="4">
    <source>
        <dbReference type="PROSITE" id="PS00662"/>
    </source>
</evidence>
<dbReference type="GO" id="GO:0005886">
    <property type="term" value="C:plasma membrane"/>
    <property type="evidence" value="ECO:0007669"/>
    <property type="project" value="TreeGrafter"/>
</dbReference>
<sequence>MPDKIPIENLLIDSGYLTRSQLDRAMRLKQGRPECSIEEILTEFGYVTEAALLTCAAARDHMEVAPFGPLKADRKSAAVIEPSFAVRNRILPMSFEEECLIVAAAYPVSPDVLDEVETLSGMKVRAVLAPEKELKQALKKAYGSAPEHVYGENPYVSMERPGVGVGAAAEASVSELAFMERVESAPVVRMVNTVIEEAFHKNASDIHVEPGKNDLVIRIRINGDLMVHTTLKMEYHRPMITRLKLMAGMDIAEKRLPQDGKYHYERGEVSTDLRISTLPSIYGEKAVLRLLGNDRNNSLMDIRRLGMEEEQRIVFEHILKAPHGMVLVTGPTGSGKTTTLYAAINRMVKKKINIVTVEDPAEKVMDGITQVQVNSKAGLTFASALRSILRQDPDVIMVGEMRDEETVAIGVRAAITGHLVLSTLHTNDCASTIHRLRNMGVPPYMAAASLSGIIAQRLVKLLCPNCRQPYEPDEREQRIFAERGRHIPDRLWRSAGCPLCGGTGYTGRTAVYEIMDVDEQIKAMILDNEPLSSIRKYQEKKGSMPLRDHVLRMAADGETDMEEAEKILYSVQ</sequence>
<protein>
    <submittedName>
        <fullName evidence="5">Type II/IV secretion system protein</fullName>
    </submittedName>
</protein>
<evidence type="ECO:0000313" key="6">
    <source>
        <dbReference type="Proteomes" id="UP000284543"/>
    </source>
</evidence>
<feature type="domain" description="Bacterial type II secretion system protein E" evidence="4">
    <location>
        <begin position="389"/>
        <end position="403"/>
    </location>
</feature>
<dbReference type="Gene3D" id="3.40.50.300">
    <property type="entry name" value="P-loop containing nucleotide triphosphate hydrolases"/>
    <property type="match status" value="1"/>
</dbReference>
<name>A0A412Z3I2_9FIRM</name>
<dbReference type="InterPro" id="IPR027417">
    <property type="entry name" value="P-loop_NTPase"/>
</dbReference>
<proteinExistence type="inferred from homology"/>
<dbReference type="Proteomes" id="UP000284543">
    <property type="component" value="Unassembled WGS sequence"/>
</dbReference>
<reference evidence="5 6" key="1">
    <citation type="submission" date="2018-08" db="EMBL/GenBank/DDBJ databases">
        <title>A genome reference for cultivated species of the human gut microbiota.</title>
        <authorList>
            <person name="Zou Y."/>
            <person name="Xue W."/>
            <person name="Luo G."/>
        </authorList>
    </citation>
    <scope>NUCLEOTIDE SEQUENCE [LARGE SCALE GENOMIC DNA]</scope>
    <source>
        <strain evidence="5 6">AF14-18</strain>
    </source>
</reference>
<dbReference type="CDD" id="cd01129">
    <property type="entry name" value="PulE-GspE-like"/>
    <property type="match status" value="1"/>
</dbReference>
<dbReference type="PANTHER" id="PTHR30258">
    <property type="entry name" value="TYPE II SECRETION SYSTEM PROTEIN GSPE-RELATED"/>
    <property type="match status" value="1"/>
</dbReference>
<dbReference type="Gene3D" id="3.30.300.160">
    <property type="entry name" value="Type II secretion system, protein E, N-terminal domain"/>
    <property type="match status" value="1"/>
</dbReference>
<dbReference type="SUPFAM" id="SSF52540">
    <property type="entry name" value="P-loop containing nucleoside triphosphate hydrolases"/>
    <property type="match status" value="1"/>
</dbReference>
<organism evidence="5 6">
    <name type="scientific">Enterocloster bolteae</name>
    <dbReference type="NCBI Taxonomy" id="208479"/>
    <lineage>
        <taxon>Bacteria</taxon>
        <taxon>Bacillati</taxon>
        <taxon>Bacillota</taxon>
        <taxon>Clostridia</taxon>
        <taxon>Lachnospirales</taxon>
        <taxon>Lachnospiraceae</taxon>
        <taxon>Enterocloster</taxon>
    </lineage>
</organism>
<dbReference type="AlphaFoldDB" id="A0A412Z3I2"/>
<dbReference type="InterPro" id="IPR037257">
    <property type="entry name" value="T2SS_E_N_sf"/>
</dbReference>
<accession>A0A412Z3I2</accession>
<dbReference type="PROSITE" id="PS00662">
    <property type="entry name" value="T2SP_E"/>
    <property type="match status" value="1"/>
</dbReference>
<dbReference type="Pfam" id="PF00437">
    <property type="entry name" value="T2SSE"/>
    <property type="match status" value="1"/>
</dbReference>
<dbReference type="Gene3D" id="3.30.450.90">
    <property type="match status" value="1"/>
</dbReference>
<comment type="caution">
    <text evidence="5">The sequence shown here is derived from an EMBL/GenBank/DDBJ whole genome shotgun (WGS) entry which is preliminary data.</text>
</comment>
<dbReference type="InterPro" id="IPR001482">
    <property type="entry name" value="T2SS/T4SS_dom"/>
</dbReference>
<evidence type="ECO:0000313" key="5">
    <source>
        <dbReference type="EMBL" id="RGV74513.1"/>
    </source>
</evidence>
<dbReference type="GO" id="GO:0016887">
    <property type="term" value="F:ATP hydrolysis activity"/>
    <property type="evidence" value="ECO:0007669"/>
    <property type="project" value="TreeGrafter"/>
</dbReference>
<gene>
    <name evidence="5" type="ORF">DWW02_17805</name>
</gene>
<dbReference type="InterPro" id="IPR007831">
    <property type="entry name" value="T2SS_GspE_N"/>
</dbReference>
<dbReference type="GO" id="GO:0005524">
    <property type="term" value="F:ATP binding"/>
    <property type="evidence" value="ECO:0007669"/>
    <property type="project" value="UniProtKB-KW"/>
</dbReference>
<dbReference type="RefSeq" id="WP_118019055.1">
    <property type="nucleotide sequence ID" value="NZ_CAUHGS010000007.1"/>
</dbReference>